<dbReference type="RefSeq" id="XP_041157206.1">
    <property type="nucleotide sequence ID" value="XM_041311485.1"/>
</dbReference>
<gene>
    <name evidence="3" type="ORF">HD556DRAFT_743521</name>
</gene>
<name>A0A9P7DF05_9AGAM</name>
<dbReference type="Pfam" id="PF03105">
    <property type="entry name" value="SPX"/>
    <property type="match status" value="1"/>
</dbReference>
<dbReference type="GO" id="GO:0006817">
    <property type="term" value="P:phosphate ion transport"/>
    <property type="evidence" value="ECO:0007669"/>
    <property type="project" value="TreeGrafter"/>
</dbReference>
<protein>
    <submittedName>
        <fullName evidence="3">SPX domain-containing protein</fullName>
    </submittedName>
</protein>
<feature type="compositionally biased region" description="Polar residues" evidence="1">
    <location>
        <begin position="275"/>
        <end position="302"/>
    </location>
</feature>
<feature type="domain" description="SPX" evidence="2">
    <location>
        <begin position="1"/>
        <end position="367"/>
    </location>
</feature>
<dbReference type="GO" id="GO:0005886">
    <property type="term" value="C:plasma membrane"/>
    <property type="evidence" value="ECO:0007669"/>
    <property type="project" value="TreeGrafter"/>
</dbReference>
<dbReference type="InterPro" id="IPR004331">
    <property type="entry name" value="SPX_dom"/>
</dbReference>
<dbReference type="EMBL" id="JABBWE010000052">
    <property type="protein sequence ID" value="KAG1790231.1"/>
    <property type="molecule type" value="Genomic_DNA"/>
</dbReference>
<evidence type="ECO:0000259" key="2">
    <source>
        <dbReference type="PROSITE" id="PS51382"/>
    </source>
</evidence>
<dbReference type="CDD" id="cd14475">
    <property type="entry name" value="SPX_SYG1_like"/>
    <property type="match status" value="1"/>
</dbReference>
<organism evidence="3 4">
    <name type="scientific">Suillus plorans</name>
    <dbReference type="NCBI Taxonomy" id="116603"/>
    <lineage>
        <taxon>Eukaryota</taxon>
        <taxon>Fungi</taxon>
        <taxon>Dikarya</taxon>
        <taxon>Basidiomycota</taxon>
        <taxon>Agaricomycotina</taxon>
        <taxon>Agaricomycetes</taxon>
        <taxon>Agaricomycetidae</taxon>
        <taxon>Boletales</taxon>
        <taxon>Suillineae</taxon>
        <taxon>Suillaceae</taxon>
        <taxon>Suillus</taxon>
    </lineage>
</organism>
<dbReference type="GO" id="GO:0016036">
    <property type="term" value="P:cellular response to phosphate starvation"/>
    <property type="evidence" value="ECO:0007669"/>
    <property type="project" value="TreeGrafter"/>
</dbReference>
<feature type="compositionally biased region" description="Polar residues" evidence="1">
    <location>
        <begin position="107"/>
        <end position="117"/>
    </location>
</feature>
<dbReference type="PROSITE" id="PS51382">
    <property type="entry name" value="SPX"/>
    <property type="match status" value="1"/>
</dbReference>
<dbReference type="PANTHER" id="PTHR10783:SF103">
    <property type="entry name" value="SOLUTE CARRIER FAMILY 53 MEMBER 1"/>
    <property type="match status" value="1"/>
</dbReference>
<dbReference type="PANTHER" id="PTHR10783">
    <property type="entry name" value="XENOTROPIC AND POLYTROPIC RETROVIRUS RECEPTOR 1-RELATED"/>
    <property type="match status" value="1"/>
</dbReference>
<accession>A0A9P7DF05</accession>
<sequence length="415" mass="46416">MKFARYLNDTQTPEWKKAYIDYRCLKKCIGAIRAEHIARQNSTGTTDVDRVRGQAKEYEEYNELSVVIRQDAPIEGTSALSPTRTQRRDTQIRPSLRISMHGVLPSSHLTGSSSQATPLPPKSAHSPPVFPFFRDAGSPAPPALHTLLPLLPPLHANFFELLDSELEKVDSFYSKREKEMRDRGKQLKEQLNELGHHRKKYYECNANATAPNWASRAHLCLKAALHALNQRHTDKHDNQPGLVASESGRGGRSITTGDEGTSERKTVSPIPASSAGDSTQVTSLKSNRSTPSTKANGNIPLTKNSMSFTSLQDYQSAKKDLRKAVVEYYRGLEALNNYRILNLTGFRKAVKKYEKITQVPAQAAYMKERVEPSSFASGAMVSSMLKEMEELFAARFGTSLKAPTFSLSTRYHRTW</sequence>
<evidence type="ECO:0000313" key="4">
    <source>
        <dbReference type="Proteomes" id="UP000719766"/>
    </source>
</evidence>
<dbReference type="OrthoDB" id="9970435at2759"/>
<reference evidence="3" key="1">
    <citation type="journal article" date="2020" name="New Phytol.">
        <title>Comparative genomics reveals dynamic genome evolution in host specialist ectomycorrhizal fungi.</title>
        <authorList>
            <person name="Lofgren L.A."/>
            <person name="Nguyen N.H."/>
            <person name="Vilgalys R."/>
            <person name="Ruytinx J."/>
            <person name="Liao H.L."/>
            <person name="Branco S."/>
            <person name="Kuo A."/>
            <person name="LaButti K."/>
            <person name="Lipzen A."/>
            <person name="Andreopoulos W."/>
            <person name="Pangilinan J."/>
            <person name="Riley R."/>
            <person name="Hundley H."/>
            <person name="Na H."/>
            <person name="Barry K."/>
            <person name="Grigoriev I.V."/>
            <person name="Stajich J.E."/>
            <person name="Kennedy P.G."/>
        </authorList>
    </citation>
    <scope>NUCLEOTIDE SEQUENCE</scope>
    <source>
        <strain evidence="3">S12</strain>
    </source>
</reference>
<dbReference type="GO" id="GO:0000822">
    <property type="term" value="F:inositol hexakisphosphate binding"/>
    <property type="evidence" value="ECO:0007669"/>
    <property type="project" value="TreeGrafter"/>
</dbReference>
<dbReference type="GO" id="GO:0005794">
    <property type="term" value="C:Golgi apparatus"/>
    <property type="evidence" value="ECO:0007669"/>
    <property type="project" value="TreeGrafter"/>
</dbReference>
<dbReference type="AlphaFoldDB" id="A0A9P7DF05"/>
<evidence type="ECO:0000313" key="3">
    <source>
        <dbReference type="EMBL" id="KAG1790231.1"/>
    </source>
</evidence>
<feature type="region of interest" description="Disordered" evidence="1">
    <location>
        <begin position="232"/>
        <end position="302"/>
    </location>
</feature>
<keyword evidence="4" id="KW-1185">Reference proteome</keyword>
<proteinExistence type="predicted"/>
<evidence type="ECO:0000256" key="1">
    <source>
        <dbReference type="SAM" id="MobiDB-lite"/>
    </source>
</evidence>
<comment type="caution">
    <text evidence="3">The sequence shown here is derived from an EMBL/GenBank/DDBJ whole genome shotgun (WGS) entry which is preliminary data.</text>
</comment>
<dbReference type="GeneID" id="64605249"/>
<dbReference type="Proteomes" id="UP000719766">
    <property type="component" value="Unassembled WGS sequence"/>
</dbReference>
<feature type="region of interest" description="Disordered" evidence="1">
    <location>
        <begin position="75"/>
        <end position="125"/>
    </location>
</feature>